<dbReference type="RefSeq" id="WP_069239641.1">
    <property type="nucleotide sequence ID" value="NZ_CP013421.1"/>
</dbReference>
<evidence type="ECO:0000256" key="1">
    <source>
        <dbReference type="ARBA" id="ARBA00005291"/>
    </source>
</evidence>
<proteinExistence type="inferred from homology"/>
<dbReference type="SUPFAM" id="SSF54909">
    <property type="entry name" value="Dimeric alpha+beta barrel"/>
    <property type="match status" value="1"/>
</dbReference>
<reference evidence="3 4" key="1">
    <citation type="submission" date="2015-12" db="EMBL/GenBank/DDBJ databases">
        <title>Diversity of Burkholderia near neighbor genomes.</title>
        <authorList>
            <person name="Sahl J."/>
            <person name="Wagner D."/>
            <person name="Keim P."/>
        </authorList>
    </citation>
    <scope>NUCLEOTIDE SEQUENCE [LARGE SCALE GENOMIC DNA]</scope>
    <source>
        <strain evidence="3 4">MSMB0783</strain>
    </source>
</reference>
<accession>A0A1B4LIV1</accession>
<dbReference type="Gene3D" id="3.30.70.100">
    <property type="match status" value="1"/>
</dbReference>
<dbReference type="InterPro" id="IPR051557">
    <property type="entry name" value="NipSnap_domain"/>
</dbReference>
<feature type="domain" description="NIPSNAP" evidence="2">
    <location>
        <begin position="4"/>
        <end position="96"/>
    </location>
</feature>
<dbReference type="Proteomes" id="UP000243680">
    <property type="component" value="Chromosome 3"/>
</dbReference>
<evidence type="ECO:0000313" key="4">
    <source>
        <dbReference type="Proteomes" id="UP000243680"/>
    </source>
</evidence>
<dbReference type="EMBL" id="CP013421">
    <property type="protein sequence ID" value="AOJ77008.1"/>
    <property type="molecule type" value="Genomic_DNA"/>
</dbReference>
<dbReference type="Pfam" id="PF07978">
    <property type="entry name" value="NIPSNAP"/>
    <property type="match status" value="1"/>
</dbReference>
<dbReference type="InterPro" id="IPR012577">
    <property type="entry name" value="NIPSNAP"/>
</dbReference>
<sequence>MFVEQRIYTLVPGGVAEYLRLYAECGRAPQEQALGTMVGCVTTEVGPLNQLVYLWAFDSLDERARRRAALMADPAFGVFRGKVRHLLVRQENRILRQEIGGLLARPQPAA</sequence>
<name>A0A1B4LIV1_9BURK</name>
<dbReference type="PANTHER" id="PTHR21017">
    <property type="entry name" value="NIPSNAP-RELATED"/>
    <property type="match status" value="1"/>
</dbReference>
<gene>
    <name evidence="3" type="ORF">WJ35_18400</name>
</gene>
<dbReference type="AlphaFoldDB" id="A0A1B4LIV1"/>
<organism evidence="3 4">
    <name type="scientific">Burkholderia ubonensis</name>
    <dbReference type="NCBI Taxonomy" id="101571"/>
    <lineage>
        <taxon>Bacteria</taxon>
        <taxon>Pseudomonadati</taxon>
        <taxon>Pseudomonadota</taxon>
        <taxon>Betaproteobacteria</taxon>
        <taxon>Burkholderiales</taxon>
        <taxon>Burkholderiaceae</taxon>
        <taxon>Burkholderia</taxon>
        <taxon>Burkholderia cepacia complex</taxon>
    </lineage>
</organism>
<evidence type="ECO:0000259" key="2">
    <source>
        <dbReference type="Pfam" id="PF07978"/>
    </source>
</evidence>
<dbReference type="PANTHER" id="PTHR21017:SF17">
    <property type="entry name" value="PROTEIN NIPSNAP"/>
    <property type="match status" value="1"/>
</dbReference>
<protein>
    <submittedName>
        <fullName evidence="3">NIPSNAP family containing protein</fullName>
    </submittedName>
</protein>
<comment type="similarity">
    <text evidence="1">Belongs to the NipSnap family.</text>
</comment>
<dbReference type="InterPro" id="IPR011008">
    <property type="entry name" value="Dimeric_a/b-barrel"/>
</dbReference>
<evidence type="ECO:0000313" key="3">
    <source>
        <dbReference type="EMBL" id="AOJ77008.1"/>
    </source>
</evidence>